<dbReference type="EMBL" id="UOGH01000245">
    <property type="protein sequence ID" value="VAX32278.1"/>
    <property type="molecule type" value="Genomic_DNA"/>
</dbReference>
<reference evidence="4" key="1">
    <citation type="submission" date="2018-06" db="EMBL/GenBank/DDBJ databases">
        <authorList>
            <person name="Zhirakovskaya E."/>
        </authorList>
    </citation>
    <scope>NUCLEOTIDE SEQUENCE</scope>
</reference>
<dbReference type="GO" id="GO:0004318">
    <property type="term" value="F:enoyl-[acyl-carrier-protein] reductase (NADH) activity"/>
    <property type="evidence" value="ECO:0007669"/>
    <property type="project" value="UniProtKB-EC"/>
</dbReference>
<dbReference type="Pfam" id="PF03060">
    <property type="entry name" value="NMO"/>
    <property type="match status" value="1"/>
</dbReference>
<gene>
    <name evidence="4" type="ORF">MNBD_NITROSPIRAE02-1386</name>
</gene>
<dbReference type="Gene3D" id="3.20.20.70">
    <property type="entry name" value="Aldolase class I"/>
    <property type="match status" value="1"/>
</dbReference>
<keyword evidence="1" id="KW-0285">Flavoprotein</keyword>
<evidence type="ECO:0000313" key="4">
    <source>
        <dbReference type="EMBL" id="VAX32278.1"/>
    </source>
</evidence>
<evidence type="ECO:0000256" key="2">
    <source>
        <dbReference type="ARBA" id="ARBA00022643"/>
    </source>
</evidence>
<name>A0A3B1D8J4_9ZZZZ</name>
<dbReference type="PANTHER" id="PTHR32332">
    <property type="entry name" value="2-NITROPROPANE DIOXYGENASE"/>
    <property type="match status" value="1"/>
</dbReference>
<protein>
    <submittedName>
        <fullName evidence="4">Enoyl-[acyl-carrier-protein] reductase [FMN]</fullName>
        <ecNumber evidence="4">1.3.1.9</ecNumber>
    </submittedName>
</protein>
<dbReference type="InterPro" id="IPR013785">
    <property type="entry name" value="Aldolase_TIM"/>
</dbReference>
<dbReference type="AlphaFoldDB" id="A0A3B1D8J4"/>
<dbReference type="GO" id="GO:0018580">
    <property type="term" value="F:nitronate monooxygenase activity"/>
    <property type="evidence" value="ECO:0007669"/>
    <property type="project" value="InterPro"/>
</dbReference>
<evidence type="ECO:0000256" key="1">
    <source>
        <dbReference type="ARBA" id="ARBA00022630"/>
    </source>
</evidence>
<sequence>MFLPLKIKDKKIDVPIIQGGMGIGVSLYPLARAVAAEGGVGIISSAAIDRLLSKRNQKKYNTYDAIYEEISLAKSEGGIVGINIMVALGRHYEDSVRGAVDAGADMIISGAGLPMSLPSIARPKHTALIPIVSSARALKIICKRWQRQGYQPDAAVLEGPLAGGHLGFQWEQIELEENLLENLLPPVKDVARQYGDFPIIVAGGIYTNSDIKRFLDLGADGVQMGTRFLGTVESSATPEYKAALLQARQDDIIVTMKPGSPCGLPIRLIKQSPMYQEALVRGRQPKCDKGYVLTKDEEGRYTRCPARESNEAHFCICNGLLSSAGYNPDKEKPLYTVGTNAYRVDRILSVHELMNELKGVASGSAVETVKRY</sequence>
<dbReference type="SUPFAM" id="SSF51412">
    <property type="entry name" value="Inosine monophosphate dehydrogenase (IMPDH)"/>
    <property type="match status" value="1"/>
</dbReference>
<keyword evidence="3 4" id="KW-0560">Oxidoreductase</keyword>
<accession>A0A3B1D8J4</accession>
<organism evidence="4">
    <name type="scientific">hydrothermal vent metagenome</name>
    <dbReference type="NCBI Taxonomy" id="652676"/>
    <lineage>
        <taxon>unclassified sequences</taxon>
        <taxon>metagenomes</taxon>
        <taxon>ecological metagenomes</taxon>
    </lineage>
</organism>
<dbReference type="InterPro" id="IPR004136">
    <property type="entry name" value="NMO"/>
</dbReference>
<dbReference type="PANTHER" id="PTHR32332:SF18">
    <property type="entry name" value="2-NITROPROPANE DIOXYGENASE"/>
    <property type="match status" value="1"/>
</dbReference>
<evidence type="ECO:0000256" key="3">
    <source>
        <dbReference type="ARBA" id="ARBA00023002"/>
    </source>
</evidence>
<keyword evidence="2" id="KW-0288">FMN</keyword>
<dbReference type="EC" id="1.3.1.9" evidence="4"/>
<proteinExistence type="predicted"/>
<dbReference type="CDD" id="cd04730">
    <property type="entry name" value="NPD_like"/>
    <property type="match status" value="1"/>
</dbReference>